<dbReference type="GO" id="GO:0003677">
    <property type="term" value="F:DNA binding"/>
    <property type="evidence" value="ECO:0007669"/>
    <property type="project" value="UniProtKB-UniRule"/>
</dbReference>
<accession>V9W5T2</accession>
<dbReference type="Proteomes" id="UP000029431">
    <property type="component" value="Chromosome"/>
</dbReference>
<keyword evidence="5" id="KW-1185">Reference proteome</keyword>
<evidence type="ECO:0000256" key="1">
    <source>
        <dbReference type="ARBA" id="ARBA00023125"/>
    </source>
</evidence>
<dbReference type="HOGENOM" id="CLU_2094405_0_0_9"/>
<reference evidence="4 5" key="1">
    <citation type="journal article" date="2014" name="PLoS ONE">
        <title>How to Kill the Honey Bee Larva: Genomic Potential and Virulence Mechanisms of Paenibacillus larvae.</title>
        <authorList>
            <person name="Djukic M."/>
            <person name="Brzuszkiewicz E."/>
            <person name="Funfhaus A."/>
            <person name="Voss J."/>
            <person name="Gollnow K."/>
            <person name="Poppinga L."/>
            <person name="Liesegang H."/>
            <person name="Garcia-Gonzalez E."/>
            <person name="Genersch E."/>
            <person name="Daniel R."/>
        </authorList>
    </citation>
    <scope>NUCLEOTIDE SEQUENCE [LARGE SCALE GENOMIC DNA]</scope>
    <source>
        <strain evidence="4 5">DSM 25430</strain>
    </source>
</reference>
<feature type="domain" description="Core-binding (CB)" evidence="3">
    <location>
        <begin position="38"/>
        <end position="116"/>
    </location>
</feature>
<dbReference type="Gene3D" id="1.10.150.130">
    <property type="match status" value="1"/>
</dbReference>
<sequence>MSKFQQVSLTILRCVNMSTNVSRDLDTFLMRGKNGISEQSKQIIQDFIHALTTHEDLNPKTLKEYASDLKHFIGWFGQPITKKKKSYFSNIINTTMIYVKATRSDLQAEVEKIAWR</sequence>
<keyword evidence="1 2" id="KW-0238">DNA-binding</keyword>
<name>V9W5T2_9BACL</name>
<evidence type="ECO:0000313" key="5">
    <source>
        <dbReference type="Proteomes" id="UP000029431"/>
    </source>
</evidence>
<evidence type="ECO:0000313" key="4">
    <source>
        <dbReference type="EMBL" id="AHD04492.1"/>
    </source>
</evidence>
<dbReference type="PROSITE" id="PS51900">
    <property type="entry name" value="CB"/>
    <property type="match status" value="1"/>
</dbReference>
<dbReference type="InterPro" id="IPR010998">
    <property type="entry name" value="Integrase_recombinase_N"/>
</dbReference>
<evidence type="ECO:0000259" key="3">
    <source>
        <dbReference type="PROSITE" id="PS51900"/>
    </source>
</evidence>
<gene>
    <name evidence="4" type="ORF">ERIC2_c06500</name>
</gene>
<proteinExistence type="predicted"/>
<dbReference type="AlphaFoldDB" id="V9W5T2"/>
<dbReference type="InterPro" id="IPR044068">
    <property type="entry name" value="CB"/>
</dbReference>
<evidence type="ECO:0000256" key="2">
    <source>
        <dbReference type="PROSITE-ProRule" id="PRU01248"/>
    </source>
</evidence>
<dbReference type="EMBL" id="CP003355">
    <property type="protein sequence ID" value="AHD04492.1"/>
    <property type="molecule type" value="Genomic_DNA"/>
</dbReference>
<protein>
    <submittedName>
        <fullName evidence="4">Site-specific recombinase XerD</fullName>
    </submittedName>
</protein>
<organism evidence="4 5">
    <name type="scientific">Paenibacillus larvae subsp. larvae DSM 25430</name>
    <dbReference type="NCBI Taxonomy" id="697284"/>
    <lineage>
        <taxon>Bacteria</taxon>
        <taxon>Bacillati</taxon>
        <taxon>Bacillota</taxon>
        <taxon>Bacilli</taxon>
        <taxon>Bacillales</taxon>
        <taxon>Paenibacillaceae</taxon>
        <taxon>Paenibacillus</taxon>
    </lineage>
</organism>
<dbReference type="KEGG" id="plv:ERIC2_c06500"/>